<keyword evidence="2" id="KW-1185">Reference proteome</keyword>
<evidence type="ECO:0000313" key="1">
    <source>
        <dbReference type="EMBL" id="MBB4678701.1"/>
    </source>
</evidence>
<comment type="caution">
    <text evidence="1">The sequence shown here is derived from an EMBL/GenBank/DDBJ whole genome shotgun (WGS) entry which is preliminary data.</text>
</comment>
<accession>A0A7W7CCP9</accession>
<dbReference type="RefSeq" id="WP_185004541.1">
    <property type="nucleotide sequence ID" value="NZ_BAAAUI010000010.1"/>
</dbReference>
<gene>
    <name evidence="1" type="ORF">HNR67_004819</name>
</gene>
<reference evidence="1 2" key="1">
    <citation type="submission" date="2020-08" db="EMBL/GenBank/DDBJ databases">
        <title>Sequencing the genomes of 1000 actinobacteria strains.</title>
        <authorList>
            <person name="Klenk H.-P."/>
        </authorList>
    </citation>
    <scope>NUCLEOTIDE SEQUENCE [LARGE SCALE GENOMIC DNA]</scope>
    <source>
        <strain evidence="1 2">DSM 44230</strain>
    </source>
</reference>
<proteinExistence type="predicted"/>
<dbReference type="EMBL" id="JACHMH010000001">
    <property type="protein sequence ID" value="MBB4678701.1"/>
    <property type="molecule type" value="Genomic_DNA"/>
</dbReference>
<organism evidence="1 2">
    <name type="scientific">Crossiella cryophila</name>
    <dbReference type="NCBI Taxonomy" id="43355"/>
    <lineage>
        <taxon>Bacteria</taxon>
        <taxon>Bacillati</taxon>
        <taxon>Actinomycetota</taxon>
        <taxon>Actinomycetes</taxon>
        <taxon>Pseudonocardiales</taxon>
        <taxon>Pseudonocardiaceae</taxon>
        <taxon>Crossiella</taxon>
    </lineage>
</organism>
<dbReference type="Proteomes" id="UP000533598">
    <property type="component" value="Unassembled WGS sequence"/>
</dbReference>
<protein>
    <recommendedName>
        <fullName evidence="3">Asp/Glu racemase</fullName>
    </recommendedName>
</protein>
<evidence type="ECO:0000313" key="2">
    <source>
        <dbReference type="Proteomes" id="UP000533598"/>
    </source>
</evidence>
<sequence>MTRVALISATPGAIGPAKSALAERFPAAELWNLLDDRLLSDARNGVTPELAERMRRLIGYAVDGGADAVLLTCSLYGHLARTSTAPVPVLAPDDAAFDDVLARHPRRVLVLASIPAALHDSVTRLRDRAPGLHVVGVHAPEAFAATGDTKALTDILLRACQQESTVDAVLLAQYTLAPATVPLAAQTGLPVFSGPRSAAARLRTLVGQCSG</sequence>
<dbReference type="AlphaFoldDB" id="A0A7W7CCP9"/>
<name>A0A7W7CCP9_9PSEU</name>
<evidence type="ECO:0008006" key="3">
    <source>
        <dbReference type="Google" id="ProtNLM"/>
    </source>
</evidence>